<evidence type="ECO:0000256" key="4">
    <source>
        <dbReference type="ARBA" id="ARBA00022764"/>
    </source>
</evidence>
<sequence>MAKGKYLTGASRRSLLQQFGAAAIGISFGGALTACARGGGGPTVNFYNWDTYIGPTTLDDFREASGTSVNMSLFATNDELFARLRAGNPGFDVIVPSNEFVTRMSQAQMLQELDHAKIPNIANLLPEFRDASFDPGRKYSMPYTWLVLGIGYNKEAVRAKGLTVPDSWKYLFDDATFNQKIALLSESADLIRLSAKYLGHSVNNIPQEMLTQIEQMLIRQKPRVKQFHSDNGQDLLASGEVDIVLEYNGDIAQLMAGDGGDKFDFVVPKEGTLINSDCLCIPTGAPNVDGAHAFINYLLDAEAGKKITEEILYPTPNGAARDLMPDTYKNNPVIFPSAELMAKSEYGAFEGDEKAREYEEIFTRISAA</sequence>
<keyword evidence="4 5" id="KW-0574">Periplasm</keyword>
<comment type="subcellular location">
    <subcellularLocation>
        <location evidence="1 5">Periplasm</location>
    </subcellularLocation>
</comment>
<evidence type="ECO:0000256" key="1">
    <source>
        <dbReference type="ARBA" id="ARBA00004418"/>
    </source>
</evidence>
<dbReference type="SUPFAM" id="SSF53850">
    <property type="entry name" value="Periplasmic binding protein-like II"/>
    <property type="match status" value="1"/>
</dbReference>
<name>A0A1B1AHS4_9PROT</name>
<dbReference type="OrthoDB" id="9769319at2"/>
<dbReference type="PROSITE" id="PS51318">
    <property type="entry name" value="TAT"/>
    <property type="match status" value="1"/>
</dbReference>
<dbReference type="RefSeq" id="WP_066770555.1">
    <property type="nucleotide sequence ID" value="NZ_CP013244.1"/>
</dbReference>
<dbReference type="Gene3D" id="3.40.190.10">
    <property type="entry name" value="Periplasmic binding protein-like II"/>
    <property type="match status" value="2"/>
</dbReference>
<dbReference type="GO" id="GO:0015846">
    <property type="term" value="P:polyamine transport"/>
    <property type="evidence" value="ECO:0007669"/>
    <property type="project" value="InterPro"/>
</dbReference>
<comment type="similarity">
    <text evidence="5">Belongs to the bacterial solute-binding protein PotD/PotF family.</text>
</comment>
<dbReference type="Pfam" id="PF13416">
    <property type="entry name" value="SBP_bac_8"/>
    <property type="match status" value="1"/>
</dbReference>
<dbReference type="InterPro" id="IPR006311">
    <property type="entry name" value="TAT_signal"/>
</dbReference>
<reference evidence="6 7" key="1">
    <citation type="submission" date="2015-11" db="EMBL/GenBank/DDBJ databases">
        <title>Whole-Genome Sequence of Candidatus Oderbacter manganicum from the National Park Lower Oder Valley, Germany.</title>
        <authorList>
            <person name="Braun B."/>
            <person name="Liere K."/>
            <person name="Szewzyk U."/>
        </authorList>
    </citation>
    <scope>NUCLEOTIDE SEQUENCE [LARGE SCALE GENOMIC DNA]</scope>
    <source>
        <strain evidence="6 7">OTSz_A_272</strain>
    </source>
</reference>
<dbReference type="InParanoid" id="A0A1B1AHS4"/>
<dbReference type="InterPro" id="IPR006059">
    <property type="entry name" value="SBP"/>
</dbReference>
<dbReference type="EMBL" id="CP013244">
    <property type="protein sequence ID" value="ANP46114.1"/>
    <property type="molecule type" value="Genomic_DNA"/>
</dbReference>
<keyword evidence="3" id="KW-0732">Signal</keyword>
<dbReference type="KEGG" id="cbot:ATE48_09370"/>
<evidence type="ECO:0000313" key="7">
    <source>
        <dbReference type="Proteomes" id="UP000092498"/>
    </source>
</evidence>
<dbReference type="PANTHER" id="PTHR30222">
    <property type="entry name" value="SPERMIDINE/PUTRESCINE-BINDING PERIPLASMIC PROTEIN"/>
    <property type="match status" value="1"/>
</dbReference>
<protein>
    <recommendedName>
        <fullName evidence="5">Putrescine-binding periplasmic protein</fullName>
    </recommendedName>
</protein>
<evidence type="ECO:0000256" key="3">
    <source>
        <dbReference type="ARBA" id="ARBA00022729"/>
    </source>
</evidence>
<dbReference type="PIRSF" id="PIRSF019574">
    <property type="entry name" value="Periplasmic_polyamine_BP"/>
    <property type="match status" value="1"/>
</dbReference>
<evidence type="ECO:0000256" key="5">
    <source>
        <dbReference type="PIRNR" id="PIRNR019574"/>
    </source>
</evidence>
<dbReference type="STRING" id="1759059.ATE48_09370"/>
<dbReference type="CDD" id="cd13590">
    <property type="entry name" value="PBP2_PotD_PotF_like"/>
    <property type="match status" value="1"/>
</dbReference>
<proteinExistence type="inferred from homology"/>
<keyword evidence="7" id="KW-1185">Reference proteome</keyword>
<dbReference type="GO" id="GO:0042597">
    <property type="term" value="C:periplasmic space"/>
    <property type="evidence" value="ECO:0007669"/>
    <property type="project" value="UniProtKB-SubCell"/>
</dbReference>
<dbReference type="AlphaFoldDB" id="A0A1B1AHS4"/>
<comment type="function">
    <text evidence="5">Required for the activity of the bacterial periplasmic transport system of putrescine.</text>
</comment>
<dbReference type="GO" id="GO:0019808">
    <property type="term" value="F:polyamine binding"/>
    <property type="evidence" value="ECO:0007669"/>
    <property type="project" value="InterPro"/>
</dbReference>
<accession>A0A1B1AHS4</accession>
<dbReference type="PANTHER" id="PTHR30222:SF17">
    <property type="entry name" value="SPERMIDINE_PUTRESCINE-BINDING PERIPLASMIC PROTEIN"/>
    <property type="match status" value="1"/>
</dbReference>
<dbReference type="InterPro" id="IPR001188">
    <property type="entry name" value="Sperm_putr-bd"/>
</dbReference>
<dbReference type="PROSITE" id="PS51257">
    <property type="entry name" value="PROKAR_LIPOPROTEIN"/>
    <property type="match status" value="1"/>
</dbReference>
<dbReference type="PRINTS" id="PR00909">
    <property type="entry name" value="SPERMDNBNDNG"/>
</dbReference>
<organism evidence="6 7">
    <name type="scientific">Candidatus Viadribacter manganicus</name>
    <dbReference type="NCBI Taxonomy" id="1759059"/>
    <lineage>
        <taxon>Bacteria</taxon>
        <taxon>Pseudomonadati</taxon>
        <taxon>Pseudomonadota</taxon>
        <taxon>Alphaproteobacteria</taxon>
        <taxon>Hyphomonadales</taxon>
        <taxon>Hyphomonadaceae</taxon>
        <taxon>Candidatus Viadribacter</taxon>
    </lineage>
</organism>
<dbReference type="FunCoup" id="A0A1B1AHS4">
    <property type="interactions" value="98"/>
</dbReference>
<keyword evidence="2 5" id="KW-0813">Transport</keyword>
<evidence type="ECO:0000313" key="6">
    <source>
        <dbReference type="EMBL" id="ANP46114.1"/>
    </source>
</evidence>
<evidence type="ECO:0000256" key="2">
    <source>
        <dbReference type="ARBA" id="ARBA00022448"/>
    </source>
</evidence>
<gene>
    <name evidence="6" type="ORF">ATE48_09370</name>
</gene>
<dbReference type="Proteomes" id="UP000092498">
    <property type="component" value="Chromosome"/>
</dbReference>